<evidence type="ECO:0000256" key="4">
    <source>
        <dbReference type="ARBA" id="ARBA00023125"/>
    </source>
</evidence>
<evidence type="ECO:0000313" key="7">
    <source>
        <dbReference type="EMBL" id="AVZ71093.1"/>
    </source>
</evidence>
<dbReference type="Gene3D" id="1.10.1740.10">
    <property type="match status" value="1"/>
</dbReference>
<dbReference type="Pfam" id="PF08281">
    <property type="entry name" value="Sigma70_r4_2"/>
    <property type="match status" value="1"/>
</dbReference>
<dbReference type="Proteomes" id="UP000244201">
    <property type="component" value="Chromosome"/>
</dbReference>
<proteinExistence type="inferred from homology"/>
<dbReference type="OrthoDB" id="4350410at2"/>
<dbReference type="GO" id="GO:0016987">
    <property type="term" value="F:sigma factor activity"/>
    <property type="evidence" value="ECO:0007669"/>
    <property type="project" value="UniProtKB-KW"/>
</dbReference>
<dbReference type="InterPro" id="IPR013324">
    <property type="entry name" value="RNA_pol_sigma_r3/r4-like"/>
</dbReference>
<evidence type="ECO:0000256" key="5">
    <source>
        <dbReference type="ARBA" id="ARBA00023163"/>
    </source>
</evidence>
<dbReference type="NCBIfam" id="TIGR02937">
    <property type="entry name" value="sigma70-ECF"/>
    <property type="match status" value="1"/>
</dbReference>
<dbReference type="SUPFAM" id="SSF88659">
    <property type="entry name" value="Sigma3 and sigma4 domains of RNA polymerase sigma factors"/>
    <property type="match status" value="1"/>
</dbReference>
<keyword evidence="2" id="KW-0805">Transcription regulation</keyword>
<dbReference type="KEGG" id="slk:SLUN_01350"/>
<dbReference type="InterPro" id="IPR014284">
    <property type="entry name" value="RNA_pol_sigma-70_dom"/>
</dbReference>
<reference evidence="7 8" key="1">
    <citation type="submission" date="2018-01" db="EMBL/GenBank/DDBJ databases">
        <title>Complete genome sequence of Streptomyces lunaelactis MM109T, a Ferroverdin A producer isolated from cave moonmilk deposits.</title>
        <authorList>
            <person name="Naome A."/>
            <person name="Martinet L."/>
            <person name="Maciejewska M."/>
            <person name="Anderssen S."/>
            <person name="Adam D."/>
            <person name="Tenconi E."/>
            <person name="Deflandre B."/>
            <person name="Arguelles-Arias A."/>
            <person name="Calusinska M."/>
            <person name="Copieters W."/>
            <person name="Karim L."/>
            <person name="Hanikenne M."/>
            <person name="Baurain D."/>
            <person name="van Wezel G."/>
            <person name="Smargiasso N."/>
            <person name="de Pauw E."/>
            <person name="Delfosse P."/>
            <person name="Rigali S."/>
        </authorList>
    </citation>
    <scope>NUCLEOTIDE SEQUENCE [LARGE SCALE GENOMIC DNA]</scope>
    <source>
        <strain evidence="7 8">MM109</strain>
    </source>
</reference>
<keyword evidence="3" id="KW-0731">Sigma factor</keyword>
<keyword evidence="5" id="KW-0804">Transcription</keyword>
<evidence type="ECO:0000256" key="2">
    <source>
        <dbReference type="ARBA" id="ARBA00023015"/>
    </source>
</evidence>
<keyword evidence="8" id="KW-1185">Reference proteome</keyword>
<comment type="similarity">
    <text evidence="1">Belongs to the sigma-70 factor family. ECF subfamily.</text>
</comment>
<dbReference type="GeneID" id="55653935"/>
<keyword evidence="4" id="KW-0238">DNA-binding</keyword>
<dbReference type="GO" id="GO:0006352">
    <property type="term" value="P:DNA-templated transcription initiation"/>
    <property type="evidence" value="ECO:0007669"/>
    <property type="project" value="InterPro"/>
</dbReference>
<dbReference type="PANTHER" id="PTHR43133:SF8">
    <property type="entry name" value="RNA POLYMERASE SIGMA FACTOR HI_1459-RELATED"/>
    <property type="match status" value="1"/>
</dbReference>
<dbReference type="AlphaFoldDB" id="A0A2R4SW33"/>
<accession>A0A2R4SW33</accession>
<dbReference type="Gene3D" id="1.10.10.10">
    <property type="entry name" value="Winged helix-like DNA-binding domain superfamily/Winged helix DNA-binding domain"/>
    <property type="match status" value="1"/>
</dbReference>
<dbReference type="InterPro" id="IPR039425">
    <property type="entry name" value="RNA_pol_sigma-70-like"/>
</dbReference>
<evidence type="ECO:0000256" key="3">
    <source>
        <dbReference type="ARBA" id="ARBA00023082"/>
    </source>
</evidence>
<organism evidence="7 8">
    <name type="scientific">Streptomyces lunaelactis</name>
    <dbReference type="NCBI Taxonomy" id="1535768"/>
    <lineage>
        <taxon>Bacteria</taxon>
        <taxon>Bacillati</taxon>
        <taxon>Actinomycetota</taxon>
        <taxon>Actinomycetes</taxon>
        <taxon>Kitasatosporales</taxon>
        <taxon>Streptomycetaceae</taxon>
        <taxon>Streptomyces</taxon>
    </lineage>
</organism>
<dbReference type="PANTHER" id="PTHR43133">
    <property type="entry name" value="RNA POLYMERASE ECF-TYPE SIGMA FACTO"/>
    <property type="match status" value="1"/>
</dbReference>
<evidence type="ECO:0000259" key="6">
    <source>
        <dbReference type="Pfam" id="PF08281"/>
    </source>
</evidence>
<feature type="domain" description="RNA polymerase sigma factor 70 region 4 type 2" evidence="6">
    <location>
        <begin position="130"/>
        <end position="180"/>
    </location>
</feature>
<evidence type="ECO:0000313" key="8">
    <source>
        <dbReference type="Proteomes" id="UP000244201"/>
    </source>
</evidence>
<name>A0A2R4SW33_9ACTN</name>
<protein>
    <submittedName>
        <fullName evidence="7">Sigma-70 family RNA polymerase sigma factor</fullName>
    </submittedName>
</protein>
<dbReference type="RefSeq" id="WP_108146789.1">
    <property type="nucleotide sequence ID" value="NZ_CP026304.1"/>
</dbReference>
<sequence>MSDDDVVGDVSPQGGYAQPVRTPLPLPLDYEGFYLGHQEFFHAFAEIHLGSRRAAEEVVHQVFLEILAGWEQLLQEDDLEQQTLTVLHRHVTRRLEREGRTPAFVINGPIAQNLRAVRNELELRDGTSGLYEAIAELPPRQFNVIVLRHLLGYKTARIARFMGLDVRTVDYHGRKGRERLRVLLKLPASPGKNKKGGGK</sequence>
<dbReference type="InterPro" id="IPR036388">
    <property type="entry name" value="WH-like_DNA-bd_sf"/>
</dbReference>
<evidence type="ECO:0000256" key="1">
    <source>
        <dbReference type="ARBA" id="ARBA00010641"/>
    </source>
</evidence>
<dbReference type="EMBL" id="CP026304">
    <property type="protein sequence ID" value="AVZ71093.1"/>
    <property type="molecule type" value="Genomic_DNA"/>
</dbReference>
<gene>
    <name evidence="7" type="ORF">SLUN_01350</name>
</gene>
<dbReference type="InterPro" id="IPR013249">
    <property type="entry name" value="RNA_pol_sigma70_r4_t2"/>
</dbReference>
<dbReference type="GO" id="GO:0003677">
    <property type="term" value="F:DNA binding"/>
    <property type="evidence" value="ECO:0007669"/>
    <property type="project" value="UniProtKB-KW"/>
</dbReference>